<reference evidence="3" key="1">
    <citation type="submission" date="2022-11" db="UniProtKB">
        <authorList>
            <consortium name="WormBaseParasite"/>
        </authorList>
    </citation>
    <scope>IDENTIFICATION</scope>
</reference>
<protein>
    <submittedName>
        <fullName evidence="3">Uncharacterized protein</fullName>
    </submittedName>
</protein>
<dbReference type="WBParaSite" id="PSAMB.scaffold4391size14797.g24189.t1">
    <property type="protein sequence ID" value="PSAMB.scaffold4391size14797.g24189.t1"/>
    <property type="gene ID" value="PSAMB.scaffold4391size14797.g24189"/>
</dbReference>
<name>A0A914WLH8_9BILA</name>
<dbReference type="AlphaFoldDB" id="A0A914WLH8"/>
<evidence type="ECO:0000313" key="3">
    <source>
        <dbReference type="WBParaSite" id="PSAMB.scaffold4391size14797.g24189.t1"/>
    </source>
</evidence>
<feature type="compositionally biased region" description="Basic residues" evidence="1">
    <location>
        <begin position="69"/>
        <end position="78"/>
    </location>
</feature>
<dbReference type="Proteomes" id="UP000887566">
    <property type="component" value="Unplaced"/>
</dbReference>
<proteinExistence type="predicted"/>
<sequence length="180" mass="19439">MVAQTPGASSARHDPRAQVPAIASVAAVRELFAHRTTRQRREKVASVHAGRGRADLRLIRSMHAVTRGRAGRRKKGCAKKGTTEQKMFRSRAVVRRMSNTQGRFAAPRPVARPARATSKANRMGDCNGYGWEESLVGAGLVRLGGGEYLPRKLSIVATHGRMAAAAAAKGRSDHPDGCHR</sequence>
<keyword evidence="2" id="KW-1185">Reference proteome</keyword>
<accession>A0A914WLH8</accession>
<feature type="region of interest" description="Disordered" evidence="1">
    <location>
        <begin position="66"/>
        <end position="85"/>
    </location>
</feature>
<organism evidence="2 3">
    <name type="scientific">Plectus sambesii</name>
    <dbReference type="NCBI Taxonomy" id="2011161"/>
    <lineage>
        <taxon>Eukaryota</taxon>
        <taxon>Metazoa</taxon>
        <taxon>Ecdysozoa</taxon>
        <taxon>Nematoda</taxon>
        <taxon>Chromadorea</taxon>
        <taxon>Plectida</taxon>
        <taxon>Plectina</taxon>
        <taxon>Plectoidea</taxon>
        <taxon>Plectidae</taxon>
        <taxon>Plectus</taxon>
    </lineage>
</organism>
<evidence type="ECO:0000313" key="2">
    <source>
        <dbReference type="Proteomes" id="UP000887566"/>
    </source>
</evidence>
<evidence type="ECO:0000256" key="1">
    <source>
        <dbReference type="SAM" id="MobiDB-lite"/>
    </source>
</evidence>